<dbReference type="PANTHER" id="PTHR42840:SF3">
    <property type="entry name" value="BINDING ROSSMANN FOLD OXIDOREDUCTASE, PUTATIVE (AFU_ORTHOLOGUE AFUA_2G10240)-RELATED"/>
    <property type="match status" value="1"/>
</dbReference>
<feature type="domain" description="GFO/IDH/MocA-like oxidoreductase" evidence="4">
    <location>
        <begin position="134"/>
        <end position="257"/>
    </location>
</feature>
<dbReference type="GeneID" id="92741702"/>
<dbReference type="Proteomes" id="UP001243496">
    <property type="component" value="Chromosome"/>
</dbReference>
<dbReference type="InterPro" id="IPR000683">
    <property type="entry name" value="Gfo/Idh/MocA-like_OxRdtase_N"/>
</dbReference>
<reference evidence="5" key="1">
    <citation type="submission" date="2023-08" db="EMBL/GenBank/DDBJ databases">
        <title>Complete Genome Sequences of butyrate producing Anaerostipes hadrus strains BA1 and GIF7 isolated from the terminal ileum of a healthy lean male.</title>
        <authorList>
            <person name="Low A."/>
            <person name="Sheludchenko M."/>
            <person name="Cheng H.E."/>
            <person name="Koh X.Q."/>
            <person name="Lee J."/>
        </authorList>
    </citation>
    <scope>NUCLEOTIDE SEQUENCE</scope>
    <source>
        <strain evidence="5">BA1</strain>
    </source>
</reference>
<dbReference type="SUPFAM" id="SSF51735">
    <property type="entry name" value="NAD(P)-binding Rossmann-fold domains"/>
    <property type="match status" value="1"/>
</dbReference>
<dbReference type="Gene3D" id="3.30.360.10">
    <property type="entry name" value="Dihydrodipicolinate Reductase, domain 2"/>
    <property type="match status" value="1"/>
</dbReference>
<evidence type="ECO:0000313" key="6">
    <source>
        <dbReference type="Proteomes" id="UP001243496"/>
    </source>
</evidence>
<dbReference type="EMBL" id="CP132968">
    <property type="protein sequence ID" value="WMD15686.1"/>
    <property type="molecule type" value="Genomic_DNA"/>
</dbReference>
<dbReference type="Gene3D" id="3.40.50.720">
    <property type="entry name" value="NAD(P)-binding Rossmann-like Domain"/>
    <property type="match status" value="1"/>
</dbReference>
<accession>A0AAQ3GRN2</accession>
<evidence type="ECO:0000256" key="1">
    <source>
        <dbReference type="ARBA" id="ARBA00010928"/>
    </source>
</evidence>
<dbReference type="Pfam" id="PF01408">
    <property type="entry name" value="GFO_IDH_MocA"/>
    <property type="match status" value="1"/>
</dbReference>
<evidence type="ECO:0000313" key="5">
    <source>
        <dbReference type="EMBL" id="WMD15686.1"/>
    </source>
</evidence>
<dbReference type="InterPro" id="IPR055170">
    <property type="entry name" value="GFO_IDH_MocA-like_dom"/>
</dbReference>
<sequence length="339" mass="37953">MKTVKFGTVGLGRLGYEHAKNIAVSVPGAELTAICDVDEVQLKKVQEEFDVPYTYTDINEMVKNPELDAIAIVSPTPLHVEHIKIAMEAGKHVFCDKPLGATVEQCLEAEKVIEAHPDQLFMLGFMRRFDPSYMDVKQKIENGDIGKVILVRCITQDPVSTIEGTLAYAPHSGGQFLDMCVHDIDLVRWFTKSEPKKVWGIGGVFEYELYRELNDGDNCAATMQCENDAMAFMYTGRAAAHGSHVETEIIGTKGTLRVASVPSKNLVEVMSEHGVCRECYQDFLSRWHQAYVNEMTEFASCVRENRKPEITVYDGTAVNKVANRCKESFETKQLLDVID</sequence>
<dbReference type="GO" id="GO:0000166">
    <property type="term" value="F:nucleotide binding"/>
    <property type="evidence" value="ECO:0007669"/>
    <property type="project" value="InterPro"/>
</dbReference>
<comment type="similarity">
    <text evidence="1">Belongs to the Gfo/Idh/MocA family.</text>
</comment>
<protein>
    <submittedName>
        <fullName evidence="5">Gfo/Idh/MocA family oxidoreductase</fullName>
    </submittedName>
</protein>
<feature type="domain" description="Gfo/Idh/MocA-like oxidoreductase N-terminal" evidence="3">
    <location>
        <begin position="5"/>
        <end position="120"/>
    </location>
</feature>
<evidence type="ECO:0000256" key="2">
    <source>
        <dbReference type="ARBA" id="ARBA00023002"/>
    </source>
</evidence>
<dbReference type="GO" id="GO:0005737">
    <property type="term" value="C:cytoplasm"/>
    <property type="evidence" value="ECO:0007669"/>
    <property type="project" value="TreeGrafter"/>
</dbReference>
<proteinExistence type="inferred from homology"/>
<gene>
    <name evidence="5" type="ORF">RBI15_09890</name>
</gene>
<keyword evidence="2" id="KW-0560">Oxidoreductase</keyword>
<dbReference type="RefSeq" id="WP_306856290.1">
    <property type="nucleotide sequence ID" value="NZ_CP132968.1"/>
</dbReference>
<dbReference type="Pfam" id="PF22725">
    <property type="entry name" value="GFO_IDH_MocA_C3"/>
    <property type="match status" value="1"/>
</dbReference>
<evidence type="ECO:0000259" key="3">
    <source>
        <dbReference type="Pfam" id="PF01408"/>
    </source>
</evidence>
<organism evidence="5 6">
    <name type="scientific">Anaerostipes hadrus</name>
    <dbReference type="NCBI Taxonomy" id="649756"/>
    <lineage>
        <taxon>Bacteria</taxon>
        <taxon>Bacillati</taxon>
        <taxon>Bacillota</taxon>
        <taxon>Clostridia</taxon>
        <taxon>Lachnospirales</taxon>
        <taxon>Lachnospiraceae</taxon>
        <taxon>Anaerostipes</taxon>
    </lineage>
</organism>
<dbReference type="GO" id="GO:0006740">
    <property type="term" value="P:NADPH regeneration"/>
    <property type="evidence" value="ECO:0007669"/>
    <property type="project" value="TreeGrafter"/>
</dbReference>
<name>A0AAQ3GRN2_ANAHA</name>
<dbReference type="SUPFAM" id="SSF55347">
    <property type="entry name" value="Glyceraldehyde-3-phosphate dehydrogenase-like, C-terminal domain"/>
    <property type="match status" value="1"/>
</dbReference>
<dbReference type="GO" id="GO:0016491">
    <property type="term" value="F:oxidoreductase activity"/>
    <property type="evidence" value="ECO:0007669"/>
    <property type="project" value="UniProtKB-KW"/>
</dbReference>
<dbReference type="InterPro" id="IPR036291">
    <property type="entry name" value="NAD(P)-bd_dom_sf"/>
</dbReference>
<evidence type="ECO:0000259" key="4">
    <source>
        <dbReference type="Pfam" id="PF22725"/>
    </source>
</evidence>
<dbReference type="AlphaFoldDB" id="A0AAQ3GRN2"/>
<dbReference type="PANTHER" id="PTHR42840">
    <property type="entry name" value="NAD(P)-BINDING ROSSMANN-FOLD SUPERFAMILY PROTEIN-RELATED"/>
    <property type="match status" value="1"/>
</dbReference>